<dbReference type="InterPro" id="IPR050430">
    <property type="entry name" value="Peptidase_S1"/>
</dbReference>
<evidence type="ECO:0000256" key="2">
    <source>
        <dbReference type="ARBA" id="ARBA00022670"/>
    </source>
</evidence>
<dbReference type="PROSITE" id="PS50240">
    <property type="entry name" value="TRYPSIN_DOM"/>
    <property type="match status" value="1"/>
</dbReference>
<dbReference type="AlphaFoldDB" id="A0AB39Z418"/>
<keyword evidence="4" id="KW-0378">Hydrolase</keyword>
<dbReference type="PANTHER" id="PTHR24276">
    <property type="entry name" value="POLYSERASE-RELATED"/>
    <property type="match status" value="1"/>
</dbReference>
<dbReference type="GO" id="GO:0004252">
    <property type="term" value="F:serine-type endopeptidase activity"/>
    <property type="evidence" value="ECO:0007669"/>
    <property type="project" value="InterPro"/>
</dbReference>
<sequence length="276" mass="30633">MMLKAVPLLLGLFLLVLSDPDPEPAVYDDPEEEKVKCNNNTLGGTPVDINTAPWTASISITEKAKCAGIVYNWNHVLTAAKCVDGFMSKAIKVRLGSTDRSTGVTEVAVCKIIVHEKFSTHTIHNNLAMLKLCRPLKPSKTIKTIQVVNKLPADGTKAVSHGWASFRWWAMFWTKCVDELAHKMLKAVVKFYNHKKCLGLWPATSFPKVTNPNTNITEDLFCTDKFGNESCAFDLGAPLTHDVKLLGILTRGGCSQRPEIYTNLVKFKAWLDKNSK</sequence>
<dbReference type="RefSeq" id="XP_016928154.3">
    <property type="nucleotide sequence ID" value="XM_017072665.4"/>
</dbReference>
<keyword evidence="5" id="KW-0720">Serine protease</keyword>
<dbReference type="InterPro" id="IPR001314">
    <property type="entry name" value="Peptidase_S1A"/>
</dbReference>
<keyword evidence="6" id="KW-0865">Zymogen</keyword>
<dbReference type="SUPFAM" id="SSF50494">
    <property type="entry name" value="Trypsin-like serine proteases"/>
    <property type="match status" value="1"/>
</dbReference>
<keyword evidence="2" id="KW-0645">Protease</keyword>
<dbReference type="Proteomes" id="UP001652628">
    <property type="component" value="Chromosome 2R"/>
</dbReference>
<name>A0AB39Z418_DROSZ</name>
<evidence type="ECO:0000259" key="9">
    <source>
        <dbReference type="PROSITE" id="PS50240"/>
    </source>
</evidence>
<feature type="domain" description="Peptidase S1" evidence="9">
    <location>
        <begin position="41"/>
        <end position="276"/>
    </location>
</feature>
<evidence type="ECO:0000256" key="4">
    <source>
        <dbReference type="ARBA" id="ARBA00022801"/>
    </source>
</evidence>
<dbReference type="InterPro" id="IPR009003">
    <property type="entry name" value="Peptidase_S1_PA"/>
</dbReference>
<evidence type="ECO:0000256" key="5">
    <source>
        <dbReference type="ARBA" id="ARBA00022825"/>
    </source>
</evidence>
<gene>
    <name evidence="11" type="primary">LOC108008768</name>
</gene>
<keyword evidence="7" id="KW-1015">Disulfide bond</keyword>
<feature type="signal peptide" evidence="8">
    <location>
        <begin position="1"/>
        <end position="18"/>
    </location>
</feature>
<dbReference type="Pfam" id="PF00089">
    <property type="entry name" value="Trypsin"/>
    <property type="match status" value="1"/>
</dbReference>
<evidence type="ECO:0000313" key="11">
    <source>
        <dbReference type="RefSeq" id="XP_016928154.3"/>
    </source>
</evidence>
<keyword evidence="10" id="KW-1185">Reference proteome</keyword>
<dbReference type="Gene3D" id="2.40.10.10">
    <property type="entry name" value="Trypsin-like serine proteases"/>
    <property type="match status" value="1"/>
</dbReference>
<evidence type="ECO:0000256" key="7">
    <source>
        <dbReference type="ARBA" id="ARBA00023157"/>
    </source>
</evidence>
<comment type="similarity">
    <text evidence="1">Belongs to the peptidase S1 family.</text>
</comment>
<dbReference type="SMART" id="SM00020">
    <property type="entry name" value="Tryp_SPc"/>
    <property type="match status" value="1"/>
</dbReference>
<reference evidence="11" key="1">
    <citation type="submission" date="2025-08" db="UniProtKB">
        <authorList>
            <consortium name="RefSeq"/>
        </authorList>
    </citation>
    <scope>IDENTIFICATION</scope>
</reference>
<evidence type="ECO:0000256" key="3">
    <source>
        <dbReference type="ARBA" id="ARBA00022729"/>
    </source>
</evidence>
<keyword evidence="3 8" id="KW-0732">Signal</keyword>
<protein>
    <submittedName>
        <fullName evidence="11">Trypsin delta-like</fullName>
    </submittedName>
</protein>
<proteinExistence type="inferred from homology"/>
<dbReference type="PRINTS" id="PR00722">
    <property type="entry name" value="CHYMOTRYPSIN"/>
</dbReference>
<dbReference type="PANTHER" id="PTHR24276:SF94">
    <property type="entry name" value="AT20289P-RELATED"/>
    <property type="match status" value="1"/>
</dbReference>
<evidence type="ECO:0000256" key="1">
    <source>
        <dbReference type="ARBA" id="ARBA00007664"/>
    </source>
</evidence>
<dbReference type="GeneID" id="108008768"/>
<organism evidence="10 11">
    <name type="scientific">Drosophila suzukii</name>
    <name type="common">Spotted-wing drosophila fruit fly</name>
    <dbReference type="NCBI Taxonomy" id="28584"/>
    <lineage>
        <taxon>Eukaryota</taxon>
        <taxon>Metazoa</taxon>
        <taxon>Ecdysozoa</taxon>
        <taxon>Arthropoda</taxon>
        <taxon>Hexapoda</taxon>
        <taxon>Insecta</taxon>
        <taxon>Pterygota</taxon>
        <taxon>Neoptera</taxon>
        <taxon>Endopterygota</taxon>
        <taxon>Diptera</taxon>
        <taxon>Brachycera</taxon>
        <taxon>Muscomorpha</taxon>
        <taxon>Ephydroidea</taxon>
        <taxon>Drosophilidae</taxon>
        <taxon>Drosophila</taxon>
        <taxon>Sophophora</taxon>
    </lineage>
</organism>
<accession>A0AB39Z418</accession>
<evidence type="ECO:0000313" key="10">
    <source>
        <dbReference type="Proteomes" id="UP001652628"/>
    </source>
</evidence>
<evidence type="ECO:0000256" key="6">
    <source>
        <dbReference type="ARBA" id="ARBA00023145"/>
    </source>
</evidence>
<dbReference type="InterPro" id="IPR043504">
    <property type="entry name" value="Peptidase_S1_PA_chymotrypsin"/>
</dbReference>
<dbReference type="InterPro" id="IPR001254">
    <property type="entry name" value="Trypsin_dom"/>
</dbReference>
<dbReference type="GO" id="GO:0006508">
    <property type="term" value="P:proteolysis"/>
    <property type="evidence" value="ECO:0007669"/>
    <property type="project" value="UniProtKB-KW"/>
</dbReference>
<feature type="chain" id="PRO_5046764249" evidence="8">
    <location>
        <begin position="19"/>
        <end position="276"/>
    </location>
</feature>
<evidence type="ECO:0000256" key="8">
    <source>
        <dbReference type="SAM" id="SignalP"/>
    </source>
</evidence>